<organism evidence="2 3">
    <name type="scientific">Stutzerimonas chloritidismutans AW-1</name>
    <dbReference type="NCBI Taxonomy" id="1263865"/>
    <lineage>
        <taxon>Bacteria</taxon>
        <taxon>Pseudomonadati</taxon>
        <taxon>Pseudomonadota</taxon>
        <taxon>Gammaproteobacteria</taxon>
        <taxon>Pseudomonadales</taxon>
        <taxon>Pseudomonadaceae</taxon>
        <taxon>Stutzerimonas</taxon>
    </lineage>
</organism>
<comment type="caution">
    <text evidence="2">The sequence shown here is derived from an EMBL/GenBank/DDBJ whole genome shotgun (WGS) entry which is preliminary data.</text>
</comment>
<feature type="region of interest" description="Disordered" evidence="1">
    <location>
        <begin position="24"/>
        <end position="51"/>
    </location>
</feature>
<dbReference type="Proteomes" id="UP000017822">
    <property type="component" value="Unassembled WGS sequence"/>
</dbReference>
<proteinExistence type="predicted"/>
<reference evidence="2 3" key="1">
    <citation type="submission" date="2013-07" db="EMBL/GenBank/DDBJ databases">
        <authorList>
            <person name="Schaap P.J."/>
            <person name="Mehboob F."/>
            <person name="Oosterkamp M.J."/>
            <person name="de Vos W.M."/>
            <person name="Stams A.J.M."/>
            <person name="Koehorst J.J."/>
        </authorList>
    </citation>
    <scope>NUCLEOTIDE SEQUENCE [LARGE SCALE GENOMIC DNA]</scope>
    <source>
        <strain evidence="2 3">AW-1</strain>
    </source>
</reference>
<dbReference type="AlphaFoldDB" id="V4RUV9"/>
<evidence type="ECO:0000313" key="3">
    <source>
        <dbReference type="Proteomes" id="UP000017822"/>
    </source>
</evidence>
<evidence type="ECO:0000256" key="1">
    <source>
        <dbReference type="SAM" id="MobiDB-lite"/>
    </source>
</evidence>
<dbReference type="EMBL" id="AOFQ01000072">
    <property type="protein sequence ID" value="ESQ97006.1"/>
    <property type="molecule type" value="Genomic_DNA"/>
</dbReference>
<accession>V4RUV9</accession>
<sequence>MLVEPGVADAFPAQVSPYEPAVSLTQGLETERKAQGGPAKSVALPLRNKNK</sequence>
<protein>
    <submittedName>
        <fullName evidence="2">Uncharacterized protein</fullName>
    </submittedName>
</protein>
<gene>
    <name evidence="2" type="ORF">F753_22840</name>
</gene>
<name>V4RUV9_STUCH</name>
<evidence type="ECO:0000313" key="2">
    <source>
        <dbReference type="EMBL" id="ESQ97006.1"/>
    </source>
</evidence>